<keyword evidence="2" id="KW-1133">Transmembrane helix</keyword>
<dbReference type="Gene3D" id="3.40.605.10">
    <property type="entry name" value="Aldehyde Dehydrogenase, Chain A, domain 1"/>
    <property type="match status" value="1"/>
</dbReference>
<keyword evidence="1" id="KW-0560">Oxidoreductase</keyword>
<keyword evidence="4" id="KW-1185">Reference proteome</keyword>
<dbReference type="GO" id="GO:0006081">
    <property type="term" value="P:aldehyde metabolic process"/>
    <property type="evidence" value="ECO:0007669"/>
    <property type="project" value="InterPro"/>
</dbReference>
<dbReference type="Proteomes" id="UP000245207">
    <property type="component" value="Unassembled WGS sequence"/>
</dbReference>
<dbReference type="InterPro" id="IPR012394">
    <property type="entry name" value="Aldehyde_DH_NAD(P)"/>
</dbReference>
<keyword evidence="2" id="KW-0812">Transmembrane</keyword>
<organism evidence="3 4">
    <name type="scientific">Artemisia annua</name>
    <name type="common">Sweet wormwood</name>
    <dbReference type="NCBI Taxonomy" id="35608"/>
    <lineage>
        <taxon>Eukaryota</taxon>
        <taxon>Viridiplantae</taxon>
        <taxon>Streptophyta</taxon>
        <taxon>Embryophyta</taxon>
        <taxon>Tracheophyta</taxon>
        <taxon>Spermatophyta</taxon>
        <taxon>Magnoliopsida</taxon>
        <taxon>eudicotyledons</taxon>
        <taxon>Gunneridae</taxon>
        <taxon>Pentapetalae</taxon>
        <taxon>asterids</taxon>
        <taxon>campanulids</taxon>
        <taxon>Asterales</taxon>
        <taxon>Asteraceae</taxon>
        <taxon>Asteroideae</taxon>
        <taxon>Anthemideae</taxon>
        <taxon>Artemisiinae</taxon>
        <taxon>Artemisia</taxon>
    </lineage>
</organism>
<dbReference type="PANTHER" id="PTHR43570">
    <property type="entry name" value="ALDEHYDE DEHYDROGENASE"/>
    <property type="match status" value="1"/>
</dbReference>
<proteinExistence type="predicted"/>
<accession>A0A2U1QNT3</accession>
<name>A0A2U1QNT3_ARTAN</name>
<dbReference type="OrthoDB" id="440325at2759"/>
<keyword evidence="2" id="KW-0472">Membrane</keyword>
<evidence type="ECO:0000313" key="4">
    <source>
        <dbReference type="Proteomes" id="UP000245207"/>
    </source>
</evidence>
<evidence type="ECO:0000256" key="1">
    <source>
        <dbReference type="ARBA" id="ARBA00023002"/>
    </source>
</evidence>
<evidence type="ECO:0000313" key="3">
    <source>
        <dbReference type="EMBL" id="PWA99648.1"/>
    </source>
</evidence>
<dbReference type="InterPro" id="IPR016162">
    <property type="entry name" value="Ald_DH_N"/>
</dbReference>
<comment type="caution">
    <text evidence="3">The sequence shown here is derived from an EMBL/GenBank/DDBJ whole genome shotgun (WGS) entry which is preliminary data.</text>
</comment>
<reference evidence="3 4" key="1">
    <citation type="journal article" date="2018" name="Mol. Plant">
        <title>The genome of Artemisia annua provides insight into the evolution of Asteraceae family and artemisinin biosynthesis.</title>
        <authorList>
            <person name="Shen Q."/>
            <person name="Zhang L."/>
            <person name="Liao Z."/>
            <person name="Wang S."/>
            <person name="Yan T."/>
            <person name="Shi P."/>
            <person name="Liu M."/>
            <person name="Fu X."/>
            <person name="Pan Q."/>
            <person name="Wang Y."/>
            <person name="Lv Z."/>
            <person name="Lu X."/>
            <person name="Zhang F."/>
            <person name="Jiang W."/>
            <person name="Ma Y."/>
            <person name="Chen M."/>
            <person name="Hao X."/>
            <person name="Li L."/>
            <person name="Tang Y."/>
            <person name="Lv G."/>
            <person name="Zhou Y."/>
            <person name="Sun X."/>
            <person name="Brodelius P.E."/>
            <person name="Rose J.K.C."/>
            <person name="Tang K."/>
        </authorList>
    </citation>
    <scope>NUCLEOTIDE SEQUENCE [LARGE SCALE GENOMIC DNA]</scope>
    <source>
        <strain evidence="4">cv. Huhao1</strain>
        <tissue evidence="3">Leaf</tissue>
    </source>
</reference>
<dbReference type="InterPro" id="IPR016161">
    <property type="entry name" value="Ald_DH/histidinol_DH"/>
</dbReference>
<dbReference type="STRING" id="35608.A0A2U1QNT3"/>
<dbReference type="GO" id="GO:0004029">
    <property type="term" value="F:aldehyde dehydrogenase (NAD+) activity"/>
    <property type="evidence" value="ECO:0007669"/>
    <property type="project" value="TreeGrafter"/>
</dbReference>
<dbReference type="SUPFAM" id="SSF53720">
    <property type="entry name" value="ALDH-like"/>
    <property type="match status" value="1"/>
</dbReference>
<dbReference type="PANTHER" id="PTHR43570:SF16">
    <property type="entry name" value="ALDEHYDE DEHYDROGENASE TYPE III, ISOFORM Q"/>
    <property type="match status" value="1"/>
</dbReference>
<protein>
    <submittedName>
        <fullName evidence="3">Aldehyde dehydrogenase, conserved site-containing protein</fullName>
    </submittedName>
</protein>
<gene>
    <name evidence="3" type="ORF">CTI12_AA004150</name>
</gene>
<dbReference type="EMBL" id="PKPP01000010">
    <property type="protein sequence ID" value="PWA99648.1"/>
    <property type="molecule type" value="Genomic_DNA"/>
</dbReference>
<evidence type="ECO:0000256" key="2">
    <source>
        <dbReference type="SAM" id="Phobius"/>
    </source>
</evidence>
<sequence>MVLATRLKNYSTDGNDPLKPKGIYGLFAYLRFVKLSQGLFLGADGILLGAVIGCYSAAIQLSNCIFQHHLTDIWGCLNDVLIGAQQGASYVMAPPPVSYPLKDGAANPENQVPVRTHSRVMASGKDDIYLFVLKPSEISPAMTSLLANLFAEYLDNSALKVVNGGVVETAALLEQKWDKIFYTDIELILMIIDYTNGTADRPMKTLKVVVRLPRGFLDKQPRVVSPDH</sequence>
<dbReference type="AlphaFoldDB" id="A0A2U1QNT3"/>
<dbReference type="GO" id="GO:0005737">
    <property type="term" value="C:cytoplasm"/>
    <property type="evidence" value="ECO:0007669"/>
    <property type="project" value="TreeGrafter"/>
</dbReference>
<feature type="transmembrane region" description="Helical" evidence="2">
    <location>
        <begin position="39"/>
        <end position="58"/>
    </location>
</feature>